<dbReference type="CDD" id="cd14066">
    <property type="entry name" value="STKc_IRAK"/>
    <property type="match status" value="1"/>
</dbReference>
<evidence type="ECO:0000256" key="1">
    <source>
        <dbReference type="ARBA" id="ARBA00004479"/>
    </source>
</evidence>
<dbReference type="Pfam" id="PF00954">
    <property type="entry name" value="S_locus_glycop"/>
    <property type="match status" value="1"/>
</dbReference>
<dbReference type="InterPro" id="IPR036426">
    <property type="entry name" value="Bulb-type_lectin_dom_sf"/>
</dbReference>
<evidence type="ECO:0000313" key="26">
    <source>
        <dbReference type="EMBL" id="KAK1272186.1"/>
    </source>
</evidence>
<dbReference type="Gene3D" id="3.30.200.20">
    <property type="entry name" value="Phosphorylase Kinase, domain 1"/>
    <property type="match status" value="1"/>
</dbReference>
<dbReference type="PANTHER" id="PTHR47974:SF3">
    <property type="entry name" value="RECEPTOR-LIKE SERINE_THREONINE-PROTEIN KINASE"/>
    <property type="match status" value="1"/>
</dbReference>
<keyword evidence="11 20" id="KW-0472">Membrane</keyword>
<dbReference type="SUPFAM" id="SSF51110">
    <property type="entry name" value="alpha-D-mannose-specific plant lectins"/>
    <property type="match status" value="1"/>
</dbReference>
<evidence type="ECO:0000256" key="6">
    <source>
        <dbReference type="ARBA" id="ARBA00022729"/>
    </source>
</evidence>
<evidence type="ECO:0000259" key="22">
    <source>
        <dbReference type="PROSITE" id="PS50011"/>
    </source>
</evidence>
<keyword evidence="6 21" id="KW-0732">Signal</keyword>
<reference evidence="26" key="2">
    <citation type="submission" date="2023-06" db="EMBL/GenBank/DDBJ databases">
        <authorList>
            <person name="Ma L."/>
            <person name="Liu K.-W."/>
            <person name="Li Z."/>
            <person name="Hsiao Y.-Y."/>
            <person name="Qi Y."/>
            <person name="Fu T."/>
            <person name="Tang G."/>
            <person name="Zhang D."/>
            <person name="Sun W.-H."/>
            <person name="Liu D.-K."/>
            <person name="Li Y."/>
            <person name="Chen G.-Z."/>
            <person name="Liu X.-D."/>
            <person name="Liao X.-Y."/>
            <person name="Jiang Y.-T."/>
            <person name="Yu X."/>
            <person name="Hao Y."/>
            <person name="Huang J."/>
            <person name="Zhao X.-W."/>
            <person name="Ke S."/>
            <person name="Chen Y.-Y."/>
            <person name="Wu W.-L."/>
            <person name="Hsu J.-L."/>
            <person name="Lin Y.-F."/>
            <person name="Huang M.-D."/>
            <person name="Li C.-Y."/>
            <person name="Huang L."/>
            <person name="Wang Z.-W."/>
            <person name="Zhao X."/>
            <person name="Zhong W.-Y."/>
            <person name="Peng D.-H."/>
            <person name="Ahmad S."/>
            <person name="Lan S."/>
            <person name="Zhang J.-S."/>
            <person name="Tsai W.-C."/>
            <person name="Van De Peer Y."/>
            <person name="Liu Z.-J."/>
        </authorList>
    </citation>
    <scope>NUCLEOTIDE SEQUENCE</scope>
    <source>
        <strain evidence="26">SCP</strain>
        <tissue evidence="26">Leaves</tissue>
    </source>
</reference>
<keyword evidence="12" id="KW-1015">Disulfide bond</keyword>
<dbReference type="InterPro" id="IPR000858">
    <property type="entry name" value="S_locus_glycoprot_dom"/>
</dbReference>
<dbReference type="CDD" id="cd00054">
    <property type="entry name" value="EGF_CA"/>
    <property type="match status" value="1"/>
</dbReference>
<dbReference type="GO" id="GO:0005524">
    <property type="term" value="F:ATP binding"/>
    <property type="evidence" value="ECO:0007669"/>
    <property type="project" value="UniProtKB-UniRule"/>
</dbReference>
<evidence type="ECO:0000256" key="3">
    <source>
        <dbReference type="ARBA" id="ARBA00022536"/>
    </source>
</evidence>
<comment type="subcellular location">
    <subcellularLocation>
        <location evidence="1">Membrane</location>
        <topology evidence="1">Single-pass type I membrane protein</topology>
    </subcellularLocation>
</comment>
<feature type="transmembrane region" description="Helical" evidence="20">
    <location>
        <begin position="458"/>
        <end position="483"/>
    </location>
</feature>
<evidence type="ECO:0000256" key="5">
    <source>
        <dbReference type="ARBA" id="ARBA00022692"/>
    </source>
</evidence>
<keyword evidence="3 18" id="KW-0245">EGF-like domain</keyword>
<evidence type="ECO:0000259" key="23">
    <source>
        <dbReference type="PROSITE" id="PS50026"/>
    </source>
</evidence>
<dbReference type="InterPro" id="IPR001480">
    <property type="entry name" value="Bulb-type_lectin_dom"/>
</dbReference>
<evidence type="ECO:0000256" key="15">
    <source>
        <dbReference type="ARBA" id="ARBA00047899"/>
    </source>
</evidence>
<keyword evidence="27" id="KW-1185">Reference proteome</keyword>
<dbReference type="Gene3D" id="1.10.510.10">
    <property type="entry name" value="Transferase(Phosphotransferase) domain 1"/>
    <property type="match status" value="1"/>
</dbReference>
<dbReference type="Pfam" id="PF01453">
    <property type="entry name" value="B_lectin"/>
    <property type="match status" value="1"/>
</dbReference>
<comment type="caution">
    <text evidence="26">The sequence shown here is derived from an EMBL/GenBank/DDBJ whole genome shotgun (WGS) entry which is preliminary data.</text>
</comment>
<sequence>MENLILSISLFFLQLSATKTSASGGARGLQSLSKGQYLSVENEDDFLVSPNGTFSSGFYKVGDNAYCFSIWFTNSINKTVVWMANRDQPVNGKSSKLNIRRDGNMILTDADRSIIWQTSTFDQTWLEVQLLELGNLVLVNQTGDKIWGSFASPTDTLLPTQYLTKDNRLVSKRTDDTYLSGYYNFHFNDDNVLNLIYNGPQIASVYWPNPYQTIFQNNRTPYNSTRSAVLNKEGHFFSSDILKFNASDYGLGPKRRLTLDYDGILRLYSLDNVTGLWNVVWSPEIDACKVHGLCGSYAVCLYTPSPACSCLPGFEMVDKTSWLNGCQLRMSLTCNPDEVTFIQLNHTDYSGYDQKAYGVNITLEGCRSTCLNDCKCKGFGYSTTGDGVCYPKSRLVDGYHMPEHPMNFYIKVPKETVPAEDKMQFIPTRLNCTGIPDLSFMSEAGDDNGKTKTPYLKYLIGFVSAVGLVEIICIGIGWLYIILYHQGGEVVDMGYLALAMGFRRFTYTELKTATGNFQEEIGRGGFGIVYKGVLEDDQTVAVKRLEGVSQGEAEFWAEVNIIGKINHMNLVKMLGFCAEKKHRLLVYEYLPKGSLDKILFTDSSEQLHWERRFSIAAGTAKGLSYIHEECLEWVLHCDVKPQNILLDENFQPKLADFGMSKLIDKKGDIPGFSRVRGTRGYLAPEWMMNQGITAKADVYSYGIVLLELLSGRSASGDQENGHNHLVQWVLEKIRQGDGVQDIVDPRLNGVYDKEKHKKLVEVALLCVKEDKDKRPSMSNVVSILLEEDKESVEKLQLKA</sequence>
<dbReference type="PANTHER" id="PTHR47974">
    <property type="entry name" value="OS07G0415500 PROTEIN"/>
    <property type="match status" value="1"/>
</dbReference>
<keyword evidence="8 17" id="KW-0418">Kinase</keyword>
<keyword evidence="5 20" id="KW-0812">Transmembrane</keyword>
<keyword evidence="4 17" id="KW-0808">Transferase</keyword>
<dbReference type="Pfam" id="PF08276">
    <property type="entry name" value="PAN_2"/>
    <property type="match status" value="1"/>
</dbReference>
<evidence type="ECO:0000256" key="8">
    <source>
        <dbReference type="ARBA" id="ARBA00022777"/>
    </source>
</evidence>
<gene>
    <name evidence="26" type="ORF">QJS04_geneDACA007710</name>
</gene>
<evidence type="ECO:0000256" key="16">
    <source>
        <dbReference type="ARBA" id="ARBA00048679"/>
    </source>
</evidence>
<dbReference type="SMART" id="SM00473">
    <property type="entry name" value="PAN_AP"/>
    <property type="match status" value="1"/>
</dbReference>
<dbReference type="InterPro" id="IPR000742">
    <property type="entry name" value="EGF"/>
</dbReference>
<dbReference type="PROSITE" id="PS00108">
    <property type="entry name" value="PROTEIN_KINASE_ST"/>
    <property type="match status" value="1"/>
</dbReference>
<dbReference type="InterPro" id="IPR024171">
    <property type="entry name" value="SRK-like_kinase"/>
</dbReference>
<dbReference type="EC" id="2.7.11.1" evidence="17"/>
<feature type="domain" description="Apple" evidence="25">
    <location>
        <begin position="334"/>
        <end position="413"/>
    </location>
</feature>
<dbReference type="GO" id="GO:0051707">
    <property type="term" value="P:response to other organism"/>
    <property type="evidence" value="ECO:0007669"/>
    <property type="project" value="UniProtKB-ARBA"/>
</dbReference>
<feature type="domain" description="EGF-like" evidence="23">
    <location>
        <begin position="284"/>
        <end position="320"/>
    </location>
</feature>
<comment type="catalytic activity">
    <reaction evidence="16 17">
        <text>L-seryl-[protein] + ATP = O-phospho-L-seryl-[protein] + ADP + H(+)</text>
        <dbReference type="Rhea" id="RHEA:17989"/>
        <dbReference type="Rhea" id="RHEA-COMP:9863"/>
        <dbReference type="Rhea" id="RHEA-COMP:11604"/>
        <dbReference type="ChEBI" id="CHEBI:15378"/>
        <dbReference type="ChEBI" id="CHEBI:29999"/>
        <dbReference type="ChEBI" id="CHEBI:30616"/>
        <dbReference type="ChEBI" id="CHEBI:83421"/>
        <dbReference type="ChEBI" id="CHEBI:456216"/>
        <dbReference type="EC" id="2.7.11.1"/>
    </reaction>
</comment>
<dbReference type="EMBL" id="JAUJYN010000005">
    <property type="protein sequence ID" value="KAK1272186.1"/>
    <property type="molecule type" value="Genomic_DNA"/>
</dbReference>
<evidence type="ECO:0000256" key="13">
    <source>
        <dbReference type="ARBA" id="ARBA00023170"/>
    </source>
</evidence>
<dbReference type="InterPro" id="IPR011009">
    <property type="entry name" value="Kinase-like_dom_sf"/>
</dbReference>
<comment type="catalytic activity">
    <reaction evidence="15 17">
        <text>L-threonyl-[protein] + ATP = O-phospho-L-threonyl-[protein] + ADP + H(+)</text>
        <dbReference type="Rhea" id="RHEA:46608"/>
        <dbReference type="Rhea" id="RHEA-COMP:11060"/>
        <dbReference type="Rhea" id="RHEA-COMP:11605"/>
        <dbReference type="ChEBI" id="CHEBI:15378"/>
        <dbReference type="ChEBI" id="CHEBI:30013"/>
        <dbReference type="ChEBI" id="CHEBI:30616"/>
        <dbReference type="ChEBI" id="CHEBI:61977"/>
        <dbReference type="ChEBI" id="CHEBI:456216"/>
        <dbReference type="EC" id="2.7.11.1"/>
    </reaction>
</comment>
<evidence type="ECO:0000256" key="12">
    <source>
        <dbReference type="ARBA" id="ARBA00023157"/>
    </source>
</evidence>
<keyword evidence="7 17" id="KW-0547">Nucleotide-binding</keyword>
<dbReference type="Proteomes" id="UP001179952">
    <property type="component" value="Unassembled WGS sequence"/>
</dbReference>
<dbReference type="InterPro" id="IPR003609">
    <property type="entry name" value="Pan_app"/>
</dbReference>
<evidence type="ECO:0000256" key="11">
    <source>
        <dbReference type="ARBA" id="ARBA00023136"/>
    </source>
</evidence>
<dbReference type="CDD" id="cd01098">
    <property type="entry name" value="PAN_AP_plant"/>
    <property type="match status" value="1"/>
</dbReference>
<evidence type="ECO:0000256" key="9">
    <source>
        <dbReference type="ARBA" id="ARBA00022840"/>
    </source>
</evidence>
<dbReference type="PIRSF" id="PIRSF000641">
    <property type="entry name" value="SRK"/>
    <property type="match status" value="1"/>
</dbReference>
<evidence type="ECO:0000256" key="14">
    <source>
        <dbReference type="ARBA" id="ARBA00023180"/>
    </source>
</evidence>
<proteinExistence type="inferred from homology"/>
<feature type="domain" description="Bulb-type lectin" evidence="24">
    <location>
        <begin position="23"/>
        <end position="151"/>
    </location>
</feature>
<accession>A0AAV9B6T7</accession>
<evidence type="ECO:0000256" key="10">
    <source>
        <dbReference type="ARBA" id="ARBA00022989"/>
    </source>
</evidence>
<comment type="similarity">
    <text evidence="17">Belongs to the protein kinase superfamily. Ser/Thr protein kinase family.</text>
</comment>
<dbReference type="FunFam" id="1.10.510.10:FF:000537">
    <property type="entry name" value="Putative receptor-like protein kinase"/>
    <property type="match status" value="1"/>
</dbReference>
<comment type="caution">
    <text evidence="18">Lacks conserved residue(s) required for the propagation of feature annotation.</text>
</comment>
<evidence type="ECO:0000259" key="25">
    <source>
        <dbReference type="PROSITE" id="PS50948"/>
    </source>
</evidence>
<evidence type="ECO:0000256" key="18">
    <source>
        <dbReference type="PROSITE-ProRule" id="PRU00076"/>
    </source>
</evidence>
<dbReference type="FunFam" id="3.30.200.20:FF:000059">
    <property type="entry name" value="S-receptor-like serine/threonine-protein kinase"/>
    <property type="match status" value="1"/>
</dbReference>
<name>A0AAV9B6T7_ACOGR</name>
<dbReference type="InterPro" id="IPR008271">
    <property type="entry name" value="Ser/Thr_kinase_AS"/>
</dbReference>
<feature type="chain" id="PRO_5043810042" description="Receptor-like serine/threonine-protein kinase" evidence="21">
    <location>
        <begin position="23"/>
        <end position="799"/>
    </location>
</feature>
<dbReference type="PROSITE" id="PS50026">
    <property type="entry name" value="EGF_3"/>
    <property type="match status" value="1"/>
</dbReference>
<protein>
    <recommendedName>
        <fullName evidence="17">Receptor-like serine/threonine-protein kinase</fullName>
        <ecNumber evidence="17">2.7.11.1</ecNumber>
    </recommendedName>
</protein>
<evidence type="ECO:0000256" key="19">
    <source>
        <dbReference type="PROSITE-ProRule" id="PRU10141"/>
    </source>
</evidence>
<feature type="binding site" evidence="19">
    <location>
        <position position="543"/>
    </location>
    <ligand>
        <name>ATP</name>
        <dbReference type="ChEBI" id="CHEBI:30616"/>
    </ligand>
</feature>
<evidence type="ECO:0000256" key="7">
    <source>
        <dbReference type="ARBA" id="ARBA00022741"/>
    </source>
</evidence>
<dbReference type="GO" id="GO:0016020">
    <property type="term" value="C:membrane"/>
    <property type="evidence" value="ECO:0007669"/>
    <property type="project" value="UniProtKB-SubCell"/>
</dbReference>
<dbReference type="PROSITE" id="PS50011">
    <property type="entry name" value="PROTEIN_KINASE_DOM"/>
    <property type="match status" value="1"/>
</dbReference>
<dbReference type="PROSITE" id="PS50948">
    <property type="entry name" value="PAN"/>
    <property type="match status" value="1"/>
</dbReference>
<keyword evidence="2 17" id="KW-0723">Serine/threonine-protein kinase</keyword>
<dbReference type="GO" id="GO:0004674">
    <property type="term" value="F:protein serine/threonine kinase activity"/>
    <property type="evidence" value="ECO:0007669"/>
    <property type="project" value="UniProtKB-KW"/>
</dbReference>
<dbReference type="CDD" id="cd00028">
    <property type="entry name" value="B_lectin"/>
    <property type="match status" value="1"/>
</dbReference>
<dbReference type="SMART" id="SM00108">
    <property type="entry name" value="B_lectin"/>
    <property type="match status" value="1"/>
</dbReference>
<dbReference type="AlphaFoldDB" id="A0AAV9B6T7"/>
<evidence type="ECO:0000256" key="20">
    <source>
        <dbReference type="SAM" id="Phobius"/>
    </source>
</evidence>
<feature type="signal peptide" evidence="21">
    <location>
        <begin position="1"/>
        <end position="22"/>
    </location>
</feature>
<evidence type="ECO:0000256" key="2">
    <source>
        <dbReference type="ARBA" id="ARBA00022527"/>
    </source>
</evidence>
<dbReference type="PROSITE" id="PS50927">
    <property type="entry name" value="BULB_LECTIN"/>
    <property type="match status" value="1"/>
</dbReference>
<dbReference type="InterPro" id="IPR017441">
    <property type="entry name" value="Protein_kinase_ATP_BS"/>
</dbReference>
<dbReference type="Pfam" id="PF00069">
    <property type="entry name" value="Pkinase"/>
    <property type="match status" value="1"/>
</dbReference>
<dbReference type="Gene3D" id="2.90.10.10">
    <property type="entry name" value="Bulb-type lectin domain"/>
    <property type="match status" value="1"/>
</dbReference>
<dbReference type="InterPro" id="IPR000719">
    <property type="entry name" value="Prot_kinase_dom"/>
</dbReference>
<keyword evidence="9 17" id="KW-0067">ATP-binding</keyword>
<dbReference type="FunFam" id="2.90.10.10:FF:000006">
    <property type="entry name" value="Serine/threonine-protein kinase"/>
    <property type="match status" value="1"/>
</dbReference>
<dbReference type="PROSITE" id="PS00107">
    <property type="entry name" value="PROTEIN_KINASE_ATP"/>
    <property type="match status" value="1"/>
</dbReference>
<feature type="domain" description="Protein kinase" evidence="22">
    <location>
        <begin position="515"/>
        <end position="785"/>
    </location>
</feature>
<keyword evidence="10 20" id="KW-1133">Transmembrane helix</keyword>
<dbReference type="SMART" id="SM00220">
    <property type="entry name" value="S_TKc"/>
    <property type="match status" value="1"/>
</dbReference>
<dbReference type="GO" id="GO:0048544">
    <property type="term" value="P:recognition of pollen"/>
    <property type="evidence" value="ECO:0007669"/>
    <property type="project" value="InterPro"/>
</dbReference>
<keyword evidence="14" id="KW-0325">Glycoprotein</keyword>
<dbReference type="SUPFAM" id="SSF56112">
    <property type="entry name" value="Protein kinase-like (PK-like)"/>
    <property type="match status" value="1"/>
</dbReference>
<evidence type="ECO:0000256" key="4">
    <source>
        <dbReference type="ARBA" id="ARBA00022679"/>
    </source>
</evidence>
<reference evidence="26" key="1">
    <citation type="journal article" date="2023" name="Nat. Commun.">
        <title>Diploid and tetraploid genomes of Acorus and the evolution of monocots.</title>
        <authorList>
            <person name="Ma L."/>
            <person name="Liu K.W."/>
            <person name="Li Z."/>
            <person name="Hsiao Y.Y."/>
            <person name="Qi Y."/>
            <person name="Fu T."/>
            <person name="Tang G.D."/>
            <person name="Zhang D."/>
            <person name="Sun W.H."/>
            <person name="Liu D.K."/>
            <person name="Li Y."/>
            <person name="Chen G.Z."/>
            <person name="Liu X.D."/>
            <person name="Liao X.Y."/>
            <person name="Jiang Y.T."/>
            <person name="Yu X."/>
            <person name="Hao Y."/>
            <person name="Huang J."/>
            <person name="Zhao X.W."/>
            <person name="Ke S."/>
            <person name="Chen Y.Y."/>
            <person name="Wu W.L."/>
            <person name="Hsu J.L."/>
            <person name="Lin Y.F."/>
            <person name="Huang M.D."/>
            <person name="Li C.Y."/>
            <person name="Huang L."/>
            <person name="Wang Z.W."/>
            <person name="Zhao X."/>
            <person name="Zhong W.Y."/>
            <person name="Peng D.H."/>
            <person name="Ahmad S."/>
            <person name="Lan S."/>
            <person name="Zhang J.S."/>
            <person name="Tsai W.C."/>
            <person name="Van de Peer Y."/>
            <person name="Liu Z.J."/>
        </authorList>
    </citation>
    <scope>NUCLEOTIDE SEQUENCE</scope>
    <source>
        <strain evidence="26">SCP</strain>
    </source>
</reference>
<organism evidence="26 27">
    <name type="scientific">Acorus gramineus</name>
    <name type="common">Dwarf sweet flag</name>
    <dbReference type="NCBI Taxonomy" id="55184"/>
    <lineage>
        <taxon>Eukaryota</taxon>
        <taxon>Viridiplantae</taxon>
        <taxon>Streptophyta</taxon>
        <taxon>Embryophyta</taxon>
        <taxon>Tracheophyta</taxon>
        <taxon>Spermatophyta</taxon>
        <taxon>Magnoliopsida</taxon>
        <taxon>Liliopsida</taxon>
        <taxon>Acoraceae</taxon>
        <taxon>Acorus</taxon>
    </lineage>
</organism>
<evidence type="ECO:0000256" key="21">
    <source>
        <dbReference type="SAM" id="SignalP"/>
    </source>
</evidence>
<evidence type="ECO:0000259" key="24">
    <source>
        <dbReference type="PROSITE" id="PS50927"/>
    </source>
</evidence>
<keyword evidence="13 26" id="KW-0675">Receptor</keyword>
<evidence type="ECO:0000256" key="17">
    <source>
        <dbReference type="PIRNR" id="PIRNR000641"/>
    </source>
</evidence>
<evidence type="ECO:0000313" key="27">
    <source>
        <dbReference type="Proteomes" id="UP001179952"/>
    </source>
</evidence>